<evidence type="ECO:0000313" key="3">
    <source>
        <dbReference type="Proteomes" id="UP000665181"/>
    </source>
</evidence>
<organism evidence="2 3">
    <name type="scientific">Bacillus subtilis</name>
    <dbReference type="NCBI Taxonomy" id="1423"/>
    <lineage>
        <taxon>Bacteria</taxon>
        <taxon>Bacillati</taxon>
        <taxon>Bacillota</taxon>
        <taxon>Bacilli</taxon>
        <taxon>Bacillales</taxon>
        <taxon>Bacillaceae</taxon>
        <taxon>Bacillus</taxon>
    </lineage>
</organism>
<dbReference type="Pfam" id="PF20441">
    <property type="entry name" value="TerL_nuclease"/>
    <property type="match status" value="1"/>
</dbReference>
<dbReference type="AlphaFoldDB" id="A0A8I2B9I4"/>
<feature type="domain" description="Terminase large subunit-like endonuclease" evidence="1">
    <location>
        <begin position="46"/>
        <end position="333"/>
    </location>
</feature>
<sequence>MVKLLEDGTVKQRESLISIISTAGFDITSPCKQEHDYCEQILKGIVKNDRYFIYIAQLDKDDDPFDPNNFIKANPLVAEDPFSFQELINFSREAKEKQGDDLKNYLIKSMNVWLDAKHENSYMPVEKWKACGKEPFPDLKGTECYIGIDLAKTDDNCSVSTIHPLPDGKFAVQSHSFVPDEMMQYKIKNERAPYDLWEREGWITRTPGAVNDYRDIVRWIVDNVKKNQWKVKQIYYDAWDASQLVVLLEEEGFTVVETPQRLQYLSPATKNFKHLVFQEKILHNNNPLLNYSMLNAVTEGDEYAYKLSKKKSREKIDSAAALMNAHTGAMLHEYTTSLEDHVMSDDFSF</sequence>
<dbReference type="InterPro" id="IPR005021">
    <property type="entry name" value="Terminase_largesu-like"/>
</dbReference>
<comment type="caution">
    <text evidence="2">The sequence shown here is derived from an EMBL/GenBank/DDBJ whole genome shotgun (WGS) entry which is preliminary data.</text>
</comment>
<evidence type="ECO:0000259" key="1">
    <source>
        <dbReference type="Pfam" id="PF20441"/>
    </source>
</evidence>
<accession>A0A8I2B9I4</accession>
<reference evidence="2" key="1">
    <citation type="submission" date="2021-03" db="EMBL/GenBank/DDBJ databases">
        <title>Isolation of Bacillus subtilis from fermented food sample.</title>
        <authorList>
            <person name="Lakshmanan V."/>
            <person name="Athira K."/>
            <person name="Rajagopal K."/>
        </authorList>
    </citation>
    <scope>NUCLEOTIDE SEQUENCE</scope>
    <source>
        <strain evidence="2">S1</strain>
    </source>
</reference>
<dbReference type="InterPro" id="IPR046462">
    <property type="entry name" value="TerL_nuclease"/>
</dbReference>
<dbReference type="EMBL" id="JAGFPW010000034">
    <property type="protein sequence ID" value="MBO3796829.1"/>
    <property type="molecule type" value="Genomic_DNA"/>
</dbReference>
<dbReference type="RefSeq" id="WP_208556894.1">
    <property type="nucleotide sequence ID" value="NZ_JAGFPW010000034.1"/>
</dbReference>
<dbReference type="GO" id="GO:0004519">
    <property type="term" value="F:endonuclease activity"/>
    <property type="evidence" value="ECO:0007669"/>
    <property type="project" value="InterPro"/>
</dbReference>
<dbReference type="PANTHER" id="PTHR41287:SF1">
    <property type="entry name" value="PROTEIN YMFN"/>
    <property type="match status" value="1"/>
</dbReference>
<dbReference type="PANTHER" id="PTHR41287">
    <property type="match status" value="1"/>
</dbReference>
<evidence type="ECO:0000313" key="2">
    <source>
        <dbReference type="EMBL" id="MBO3796829.1"/>
    </source>
</evidence>
<name>A0A8I2B9I4_BACIU</name>
<dbReference type="Proteomes" id="UP000665181">
    <property type="component" value="Unassembled WGS sequence"/>
</dbReference>
<gene>
    <name evidence="2" type="ORF">J5227_21570</name>
</gene>
<proteinExistence type="predicted"/>
<protein>
    <recommendedName>
        <fullName evidence="1">Terminase large subunit-like endonuclease domain-containing protein</fullName>
    </recommendedName>
</protein>